<reference evidence="1 2" key="1">
    <citation type="submission" date="2015-09" db="EMBL/GenBank/DDBJ databases">
        <authorList>
            <consortium name="Pathogen Informatics"/>
        </authorList>
    </citation>
    <scope>NUCLEOTIDE SEQUENCE [LARGE SCALE GENOMIC DNA]</scope>
    <source>
        <strain evidence="1 2">2789STDY5834835</strain>
    </source>
</reference>
<name>A0A174K2R7_9FIRM</name>
<organism evidence="1 2">
    <name type="scientific">Anaerobutyricum hallii</name>
    <dbReference type="NCBI Taxonomy" id="39488"/>
    <lineage>
        <taxon>Bacteria</taxon>
        <taxon>Bacillati</taxon>
        <taxon>Bacillota</taxon>
        <taxon>Clostridia</taxon>
        <taxon>Lachnospirales</taxon>
        <taxon>Lachnospiraceae</taxon>
        <taxon>Anaerobutyricum</taxon>
    </lineage>
</organism>
<gene>
    <name evidence="1" type="ORF">ERS852450_02988</name>
</gene>
<dbReference type="InterPro" id="IPR036558">
    <property type="entry name" value="YqbG-like_sf"/>
</dbReference>
<evidence type="ECO:0000313" key="1">
    <source>
        <dbReference type="EMBL" id="CUP06354.1"/>
    </source>
</evidence>
<accession>A0A174K2R7</accession>
<dbReference type="CDD" id="cd08053">
    <property type="entry name" value="Yqbg"/>
    <property type="match status" value="1"/>
</dbReference>
<evidence type="ECO:0000313" key="2">
    <source>
        <dbReference type="Proteomes" id="UP000095679"/>
    </source>
</evidence>
<evidence type="ECO:0008006" key="3">
    <source>
        <dbReference type="Google" id="ProtNLM"/>
    </source>
</evidence>
<dbReference type="Proteomes" id="UP000095679">
    <property type="component" value="Unassembled WGS sequence"/>
</dbReference>
<dbReference type="AlphaFoldDB" id="A0A174K2R7"/>
<proteinExistence type="predicted"/>
<dbReference type="Gene3D" id="1.10.3230.10">
    <property type="entry name" value="YqbG-like"/>
    <property type="match status" value="1"/>
</dbReference>
<sequence>MVRYADLAFYMTEYGGNIIPNEEFQCVITRASTYIKAITFSRVDENNIPEEVKAATCAVAEVIYKAESSTEGEKKSENTDGYSVTYVTEQTDGEIKEVILRKKQYAAAYPHLVLTGLLSRGCSG</sequence>
<dbReference type="RefSeq" id="WP_055299848.1">
    <property type="nucleotide sequence ID" value="NZ_BLYK01000040.1"/>
</dbReference>
<dbReference type="InterPro" id="IPR013514">
    <property type="entry name" value="DUF3199_YqbG"/>
</dbReference>
<protein>
    <recommendedName>
        <fullName evidence="3">Phage protein</fullName>
    </recommendedName>
</protein>
<dbReference type="EMBL" id="CYZL01000039">
    <property type="protein sequence ID" value="CUP06354.1"/>
    <property type="molecule type" value="Genomic_DNA"/>
</dbReference>